<dbReference type="InterPro" id="IPR006597">
    <property type="entry name" value="Sel1-like"/>
</dbReference>
<dbReference type="InterPro" id="IPR052945">
    <property type="entry name" value="Mitotic_Regulator"/>
</dbReference>
<dbReference type="PANTHER" id="PTHR43628">
    <property type="entry name" value="ACTIVATOR OF C KINASE PROTEIN 1-RELATED"/>
    <property type="match status" value="1"/>
</dbReference>
<name>A0A1V8SYH7_9PEZI</name>
<proteinExistence type="predicted"/>
<feature type="region of interest" description="Disordered" evidence="1">
    <location>
        <begin position="1"/>
        <end position="111"/>
    </location>
</feature>
<evidence type="ECO:0000313" key="2">
    <source>
        <dbReference type="EMBL" id="OQO04134.1"/>
    </source>
</evidence>
<feature type="compositionally biased region" description="Polar residues" evidence="1">
    <location>
        <begin position="77"/>
        <end position="88"/>
    </location>
</feature>
<dbReference type="Gene3D" id="1.25.40.10">
    <property type="entry name" value="Tetratricopeptide repeat domain"/>
    <property type="match status" value="1"/>
</dbReference>
<feature type="compositionally biased region" description="Basic and acidic residues" evidence="1">
    <location>
        <begin position="1"/>
        <end position="20"/>
    </location>
</feature>
<dbReference type="GO" id="GO:0010972">
    <property type="term" value="P:negative regulation of G2/M transition of mitotic cell cycle"/>
    <property type="evidence" value="ECO:0007669"/>
    <property type="project" value="TreeGrafter"/>
</dbReference>
<dbReference type="InterPro" id="IPR011990">
    <property type="entry name" value="TPR-like_helical_dom_sf"/>
</dbReference>
<reference evidence="3" key="1">
    <citation type="submission" date="2017-03" db="EMBL/GenBank/DDBJ databases">
        <title>Genomes of endolithic fungi from Antarctica.</title>
        <authorList>
            <person name="Coleine C."/>
            <person name="Masonjones S."/>
            <person name="Stajich J.E."/>
        </authorList>
    </citation>
    <scope>NUCLEOTIDE SEQUENCE [LARGE SCALE GENOMIC DNA]</scope>
    <source>
        <strain evidence="3">CCFEE 5527</strain>
    </source>
</reference>
<dbReference type="Pfam" id="PF08238">
    <property type="entry name" value="Sel1"/>
    <property type="match status" value="3"/>
</dbReference>
<feature type="compositionally biased region" description="Polar residues" evidence="1">
    <location>
        <begin position="198"/>
        <end position="219"/>
    </location>
</feature>
<comment type="caution">
    <text evidence="2">The sequence shown here is derived from an EMBL/GenBank/DDBJ whole genome shotgun (WGS) entry which is preliminary data.</text>
</comment>
<protein>
    <recommendedName>
        <fullName evidence="4">HCP-like protein</fullName>
    </recommendedName>
</protein>
<dbReference type="STRING" id="1507870.A0A1V8SYH7"/>
<feature type="region of interest" description="Disordered" evidence="1">
    <location>
        <begin position="187"/>
        <end position="219"/>
    </location>
</feature>
<accession>A0A1V8SYH7</accession>
<evidence type="ECO:0000313" key="3">
    <source>
        <dbReference type="Proteomes" id="UP000192596"/>
    </source>
</evidence>
<evidence type="ECO:0000256" key="1">
    <source>
        <dbReference type="SAM" id="MobiDB-lite"/>
    </source>
</evidence>
<dbReference type="SMART" id="SM00671">
    <property type="entry name" value="SEL1"/>
    <property type="match status" value="3"/>
</dbReference>
<organism evidence="2 3">
    <name type="scientific">Cryoendolithus antarcticus</name>
    <dbReference type="NCBI Taxonomy" id="1507870"/>
    <lineage>
        <taxon>Eukaryota</taxon>
        <taxon>Fungi</taxon>
        <taxon>Dikarya</taxon>
        <taxon>Ascomycota</taxon>
        <taxon>Pezizomycotina</taxon>
        <taxon>Dothideomycetes</taxon>
        <taxon>Dothideomycetidae</taxon>
        <taxon>Cladosporiales</taxon>
        <taxon>Cladosporiaceae</taxon>
        <taxon>Cryoendolithus</taxon>
    </lineage>
</organism>
<keyword evidence="3" id="KW-1185">Reference proteome</keyword>
<dbReference type="InParanoid" id="A0A1V8SYH7"/>
<feature type="compositionally biased region" description="Basic and acidic residues" evidence="1">
    <location>
        <begin position="51"/>
        <end position="64"/>
    </location>
</feature>
<dbReference type="OrthoDB" id="2148946at2759"/>
<gene>
    <name evidence="2" type="ORF">B0A48_10744</name>
</gene>
<dbReference type="EMBL" id="NAJO01000022">
    <property type="protein sequence ID" value="OQO04134.1"/>
    <property type="molecule type" value="Genomic_DNA"/>
</dbReference>
<dbReference type="SUPFAM" id="SSF81901">
    <property type="entry name" value="HCP-like"/>
    <property type="match status" value="1"/>
</dbReference>
<dbReference type="PANTHER" id="PTHR43628:SF1">
    <property type="entry name" value="CHITIN SYNTHASE REGULATORY FACTOR 2-RELATED"/>
    <property type="match status" value="1"/>
</dbReference>
<dbReference type="AlphaFoldDB" id="A0A1V8SYH7"/>
<evidence type="ECO:0008006" key="4">
    <source>
        <dbReference type="Google" id="ProtNLM"/>
    </source>
</evidence>
<dbReference type="Proteomes" id="UP000192596">
    <property type="component" value="Unassembled WGS sequence"/>
</dbReference>
<dbReference type="GO" id="GO:0032153">
    <property type="term" value="C:cell division site"/>
    <property type="evidence" value="ECO:0007669"/>
    <property type="project" value="TreeGrafter"/>
</dbReference>
<sequence length="402" mass="44177">MTGLKDLLKKKDRITKEAQNEKPTNLNVPEFTFLRTTTETEEVIQPPDYPGDEKKGSRESEGRKEHRRTLGFRRSSGAVSSKDLTASRGSLECEDAGDEKGTKTLPVRPKNERRLSDRLHLGARARSKSSELVSAHIPEDLPEAPDSVAVPSIILDGTVESKEEAKAATLKKEALWEKRATILASSNPLLESEEQRRQLQNQHAPQLPTTRDRSQSTISDQAGDENILEAIRLHENGDLTLSTQMFGRLANPKGANNALSQVLYGLALRHGWGIPPEPEKAIHYLSLAASNSAAVEQAALEAGMTKGGAAKGELVLAIFELANCFRHGWGVKKDPLAARQYYETAANLGDVDAMDEAAWCFVEGFGGAKDKFRAAQYLRLAEGKGHKAVGNSWIWKEKYNSK</sequence>